<proteinExistence type="predicted"/>
<organism evidence="2 3">
    <name type="scientific">Fasciolopsis buskii</name>
    <dbReference type="NCBI Taxonomy" id="27845"/>
    <lineage>
        <taxon>Eukaryota</taxon>
        <taxon>Metazoa</taxon>
        <taxon>Spiralia</taxon>
        <taxon>Lophotrochozoa</taxon>
        <taxon>Platyhelminthes</taxon>
        <taxon>Trematoda</taxon>
        <taxon>Digenea</taxon>
        <taxon>Plagiorchiida</taxon>
        <taxon>Echinostomata</taxon>
        <taxon>Echinostomatoidea</taxon>
        <taxon>Fasciolidae</taxon>
        <taxon>Fasciolopsis</taxon>
    </lineage>
</organism>
<sequence length="127" mass="14124">MKKLGNFFSSLRVRRGKRNAQKAETEANEVQVAQIERSSPTEVKMGDIDGNTYQRTEVTNQCGEGTTIEPASEMKDDEHVVTGDVQLNIELHKDGSAERSEECEPTVVLTSREPTNQPLIEEESSSN</sequence>
<comment type="caution">
    <text evidence="2">The sequence shown here is derived from an EMBL/GenBank/DDBJ whole genome shotgun (WGS) entry which is preliminary data.</text>
</comment>
<dbReference type="Proteomes" id="UP000728185">
    <property type="component" value="Unassembled WGS sequence"/>
</dbReference>
<keyword evidence="3" id="KW-1185">Reference proteome</keyword>
<feature type="compositionally biased region" description="Polar residues" evidence="1">
    <location>
        <begin position="108"/>
        <end position="118"/>
    </location>
</feature>
<feature type="compositionally biased region" description="Basic and acidic residues" evidence="1">
    <location>
        <begin position="93"/>
        <end position="102"/>
    </location>
</feature>
<accession>A0A8E0VQ90</accession>
<name>A0A8E0VQ90_9TREM</name>
<protein>
    <submittedName>
        <fullName evidence="2">Uncharacterized protein</fullName>
    </submittedName>
</protein>
<gene>
    <name evidence="2" type="ORF">FBUS_07812</name>
</gene>
<evidence type="ECO:0000256" key="1">
    <source>
        <dbReference type="SAM" id="MobiDB-lite"/>
    </source>
</evidence>
<reference evidence="2" key="1">
    <citation type="submission" date="2019-05" db="EMBL/GenBank/DDBJ databases">
        <title>Annotation for the trematode Fasciolopsis buski.</title>
        <authorList>
            <person name="Choi Y.-J."/>
        </authorList>
    </citation>
    <scope>NUCLEOTIDE SEQUENCE</scope>
    <source>
        <strain evidence="2">HT</strain>
        <tissue evidence="2">Whole worm</tissue>
    </source>
</reference>
<dbReference type="EMBL" id="LUCM01001906">
    <property type="protein sequence ID" value="KAA0198167.1"/>
    <property type="molecule type" value="Genomic_DNA"/>
</dbReference>
<feature type="region of interest" description="Disordered" evidence="1">
    <location>
        <begin position="93"/>
        <end position="127"/>
    </location>
</feature>
<dbReference type="OrthoDB" id="10494284at2759"/>
<evidence type="ECO:0000313" key="2">
    <source>
        <dbReference type="EMBL" id="KAA0198167.1"/>
    </source>
</evidence>
<feature type="region of interest" description="Disordered" evidence="1">
    <location>
        <begin position="1"/>
        <end position="32"/>
    </location>
</feature>
<evidence type="ECO:0000313" key="3">
    <source>
        <dbReference type="Proteomes" id="UP000728185"/>
    </source>
</evidence>
<dbReference type="AlphaFoldDB" id="A0A8E0VQ90"/>